<feature type="domain" description="ABC transporter" evidence="4">
    <location>
        <begin position="24"/>
        <end position="260"/>
    </location>
</feature>
<dbReference type="Gene3D" id="3.40.50.300">
    <property type="entry name" value="P-loop containing nucleotide triphosphate hydrolases"/>
    <property type="match status" value="1"/>
</dbReference>
<keyword evidence="1" id="KW-0813">Transport</keyword>
<dbReference type="Pfam" id="PF00005">
    <property type="entry name" value="ABC_tran"/>
    <property type="match status" value="1"/>
</dbReference>
<dbReference type="PROSITE" id="PS50893">
    <property type="entry name" value="ABC_TRANSPORTER_2"/>
    <property type="match status" value="1"/>
</dbReference>
<evidence type="ECO:0000256" key="1">
    <source>
        <dbReference type="ARBA" id="ARBA00022448"/>
    </source>
</evidence>
<dbReference type="EMBL" id="QPMH01000024">
    <property type="protein sequence ID" value="RDD60553.1"/>
    <property type="molecule type" value="Genomic_DNA"/>
</dbReference>
<evidence type="ECO:0000313" key="6">
    <source>
        <dbReference type="Proteomes" id="UP000253941"/>
    </source>
</evidence>
<dbReference type="SMART" id="SM00382">
    <property type="entry name" value="AAA"/>
    <property type="match status" value="1"/>
</dbReference>
<dbReference type="AlphaFoldDB" id="A0A369T5E5"/>
<accession>A0A369T5E5</accession>
<evidence type="ECO:0000256" key="2">
    <source>
        <dbReference type="ARBA" id="ARBA00022741"/>
    </source>
</evidence>
<proteinExistence type="predicted"/>
<dbReference type="SUPFAM" id="SSF52540">
    <property type="entry name" value="P-loop containing nucleoside triphosphate hydrolases"/>
    <property type="match status" value="1"/>
</dbReference>
<dbReference type="GO" id="GO:0005524">
    <property type="term" value="F:ATP binding"/>
    <property type="evidence" value="ECO:0007669"/>
    <property type="project" value="UniProtKB-KW"/>
</dbReference>
<reference evidence="5 6" key="1">
    <citation type="submission" date="2018-07" db="EMBL/GenBank/DDBJ databases">
        <title>Venubactetium sediminum gen. nov., sp. nov., isolated from a marine solar saltern.</title>
        <authorList>
            <person name="Wang S."/>
        </authorList>
    </citation>
    <scope>NUCLEOTIDE SEQUENCE [LARGE SCALE GENOMIC DNA]</scope>
    <source>
        <strain evidence="5 6">WD2A32</strain>
    </source>
</reference>
<evidence type="ECO:0000259" key="4">
    <source>
        <dbReference type="PROSITE" id="PS50893"/>
    </source>
</evidence>
<sequence>MSQATSQILPDADETAAGAGGPVIEVSHLNTHYGDRHVLKDLNLGIQPGEIMVIMGGSGSGKSTLLNHLLGLLHPTSGTVRILGRDISKLSQVELTKLRCKMGVAFQGGALFSSMTVGENIMLPLREHTKLDEQTMRIMARMKMEVVNLAGFEDLMPAELSGGMVKRAAFARAIIMDPKILFCDEPSAGLDPVVASAIDQLILNLRDAFGMTIVVVTHELESAFTIADRICVLDQGEIRIVGTPEEVRASEDARVQDLLNRRPEGQEQDPDAYLQRLTGGIH</sequence>
<dbReference type="InterPro" id="IPR003593">
    <property type="entry name" value="AAA+_ATPase"/>
</dbReference>
<dbReference type="Proteomes" id="UP000253941">
    <property type="component" value="Unassembled WGS sequence"/>
</dbReference>
<dbReference type="InterPro" id="IPR027417">
    <property type="entry name" value="P-loop_NTPase"/>
</dbReference>
<gene>
    <name evidence="5" type="ORF">DRB17_17320</name>
</gene>
<dbReference type="CDD" id="cd03261">
    <property type="entry name" value="ABC_Org_Solvent_Resistant"/>
    <property type="match status" value="1"/>
</dbReference>
<keyword evidence="3 5" id="KW-0067">ATP-binding</keyword>
<dbReference type="InterPro" id="IPR003439">
    <property type="entry name" value="ABC_transporter-like_ATP-bd"/>
</dbReference>
<protein>
    <submittedName>
        <fullName evidence="5">ABC transporter ATP-binding protein</fullName>
    </submittedName>
</protein>
<organism evidence="5 6">
    <name type="scientific">Ferruginivarius sediminum</name>
    <dbReference type="NCBI Taxonomy" id="2661937"/>
    <lineage>
        <taxon>Bacteria</taxon>
        <taxon>Pseudomonadati</taxon>
        <taxon>Pseudomonadota</taxon>
        <taxon>Alphaproteobacteria</taxon>
        <taxon>Rhodospirillales</taxon>
        <taxon>Rhodospirillaceae</taxon>
        <taxon>Ferruginivarius</taxon>
    </lineage>
</organism>
<keyword evidence="6" id="KW-1185">Reference proteome</keyword>
<dbReference type="GO" id="GO:0016887">
    <property type="term" value="F:ATP hydrolysis activity"/>
    <property type="evidence" value="ECO:0007669"/>
    <property type="project" value="InterPro"/>
</dbReference>
<comment type="caution">
    <text evidence="5">The sequence shown here is derived from an EMBL/GenBank/DDBJ whole genome shotgun (WGS) entry which is preliminary data.</text>
</comment>
<name>A0A369T5E5_9PROT</name>
<dbReference type="PANTHER" id="PTHR43023:SF6">
    <property type="entry name" value="INTERMEMBRANE PHOSPHOLIPID TRANSPORT SYSTEM ATP-BINDING PROTEIN MLAF"/>
    <property type="match status" value="1"/>
</dbReference>
<keyword evidence="2" id="KW-0547">Nucleotide-binding</keyword>
<dbReference type="PANTHER" id="PTHR43023">
    <property type="entry name" value="PROTEIN TRIGALACTOSYLDIACYLGLYCEROL 3, CHLOROPLASTIC"/>
    <property type="match status" value="1"/>
</dbReference>
<evidence type="ECO:0000313" key="5">
    <source>
        <dbReference type="EMBL" id="RDD60553.1"/>
    </source>
</evidence>
<dbReference type="RefSeq" id="WP_114583489.1">
    <property type="nucleotide sequence ID" value="NZ_QPMH01000024.1"/>
</dbReference>
<evidence type="ECO:0000256" key="3">
    <source>
        <dbReference type="ARBA" id="ARBA00022840"/>
    </source>
</evidence>